<keyword evidence="2" id="KW-0812">Transmembrane</keyword>
<evidence type="ECO:0000259" key="6">
    <source>
        <dbReference type="PROSITE" id="PS50093"/>
    </source>
</evidence>
<dbReference type="PANTHER" id="PTHR46730:SF4">
    <property type="entry name" value="POLYCYSTIC KIDNEY DISEASE PROTEIN 1-LIKE 1"/>
    <property type="match status" value="1"/>
</dbReference>
<feature type="domain" description="PKD" evidence="6">
    <location>
        <begin position="40"/>
        <end position="94"/>
    </location>
</feature>
<dbReference type="KEGG" id="fcm:BIW12_00725"/>
<dbReference type="Proteomes" id="UP000178198">
    <property type="component" value="Chromosome"/>
</dbReference>
<dbReference type="RefSeq" id="WP_071183350.1">
    <property type="nucleotide sequence ID" value="NZ_CP017774.1"/>
</dbReference>
<feature type="domain" description="PKD" evidence="6">
    <location>
        <begin position="165"/>
        <end position="205"/>
    </location>
</feature>
<protein>
    <recommendedName>
        <fullName evidence="6">PKD domain-containing protein</fullName>
    </recommendedName>
</protein>
<evidence type="ECO:0000256" key="3">
    <source>
        <dbReference type="ARBA" id="ARBA00022737"/>
    </source>
</evidence>
<dbReference type="PROSITE" id="PS50093">
    <property type="entry name" value="PKD"/>
    <property type="match status" value="5"/>
</dbReference>
<comment type="subcellular location">
    <subcellularLocation>
        <location evidence="1">Membrane</location>
        <topology evidence="1">Multi-pass membrane protein</topology>
    </subcellularLocation>
</comment>
<accession>A0A1D9P7K6</accession>
<dbReference type="CDD" id="cd00146">
    <property type="entry name" value="PKD"/>
    <property type="match status" value="4"/>
</dbReference>
<evidence type="ECO:0000256" key="5">
    <source>
        <dbReference type="ARBA" id="ARBA00023136"/>
    </source>
</evidence>
<dbReference type="SMART" id="SM00089">
    <property type="entry name" value="PKD"/>
    <property type="match status" value="4"/>
</dbReference>
<sequence>MLKIYRIAAVLVVLITMPGVNSLMASNLSTVVETTVLAPPTVDFSFTNNNSCSDTPITFNPIVTGDAPYTYLWDFGDGTTSVDSNPTHSFTALGCGIQNFSVKLTVRDRNGLDNSVTKSVSVQQKPDLRFVNLNSSNFERCGDNNSNPNYTIDVDNRSASTACITSYNIDWGDGSTETNVGFPKQHTYTKLGSFNMVITAVGASGCNNRISYIVKNSNNPVGALISPGNTTNFCVPLDAPMDFAIGSWALNPSDTRYQISYGDGTAKNFTQSDLESSVYYNAANPTASRNFPIPHTFSRFNCPGGNTVILTISNSCGSTNLTAGPIIILDKPVVSFSTTNIACVNSAVFFSNTTVAGYTNGCSTQNVYTWNFGDGTAVSREVSPAHVYTRPGTYTVTLDAVTPCGVGQRFTRTVCVEPVLQPNFTFGSACVNSNTQITNTTDTSQACGPQSYYWDIINYYDPYCKNENPGWYFTAGTGSRSKDPVINFTVSGTYTLRLTTVNSCGIEREMRKIIEVKKPPIITLDPISDFCNSATIRPVAKVVENCAPSSELTYLWSFQGGTPSSSTSLDPGPINYASSGNYTATLTVSNSCGSDTKSRTFSVNTVLSPIIAAKSDKICSGSSFTITPRSGGGDNVPAGTTYTWSTPTVSPLGAISGASAQSSPRTNISQALTNNTSNRATVTYTVSPTAGSCPGPNFTVTIIVDPLINSNPVIRNATCFGATDGAINLTVRGGIPFTTGDPYQFSWTGPSGFRSTDEDISNLVAGTYNLTITDNGSCPFSTTYVVNQPNQFAFTASKTDISCHNMNDGQINLNVSGGTAPYTYVWTKDGNPFPGTNNLRNLAEGVYHVKITEVRNCNVIEDTYTIVNPPLLDVTLARQQDILCYGYATGEIDVNVAGGRAVETSPGVFNYSYFWTGPNGFTSTAKNLRNVPAGTYRLRVTDNSRCTDDLVVVLTQNSEIKLTYTKTEIACYNDANASITITNITGGVPFTTGEPYIIKWSNLGTGRVQNNLSAGTYIITVEDALGCPKVFPVIIDNVPEFSITPDVKQISCFGAKDGHIRLNLVGGVAPIKLVWSDNSTAGVERNNLPPGRYSVVITDKKLCKIEQSFIINEPLPIELRADVSNPLSCNNANTGAINLIVTGGTPPFTYAWSNGATTKDLINLPPDNYIVNVTDANGCKATNSWKITRFEQLTPTVETITDYDCDTKFVKQTFVGRVKGGIPPYTLSWSDGVVSGSNNQIMNTNNNGLIVFSVEDSFGCKEDFSFSVNTPVLGNPNFSFASYGHDVYNLYSIFDAILFTNLATGDYTNISWDFGDGNFSDEENPSHIYTRVGTYTVKQIVTYPFGCKYEYNSTIKVEKGYSVEMPTAFTPNNDGTNDSFAPVFLGFVEVTLHIYDTWGSMIYSETGETIKGWNGKVKDLDAENGNYYFKMMGKTFYNHTITQEGTVTLIK</sequence>
<dbReference type="GO" id="GO:0005886">
    <property type="term" value="C:plasma membrane"/>
    <property type="evidence" value="ECO:0007669"/>
    <property type="project" value="TreeGrafter"/>
</dbReference>
<dbReference type="InterPro" id="IPR045828">
    <property type="entry name" value="PKD_Bacteroidetes"/>
</dbReference>
<gene>
    <name evidence="7" type="ORF">BIW12_00725</name>
</gene>
<dbReference type="Pfam" id="PF00801">
    <property type="entry name" value="PKD"/>
    <property type="match status" value="1"/>
</dbReference>
<evidence type="ECO:0000256" key="1">
    <source>
        <dbReference type="ARBA" id="ARBA00004141"/>
    </source>
</evidence>
<reference evidence="7 8" key="1">
    <citation type="submission" date="2016-10" db="EMBL/GenBank/DDBJ databases">
        <title>Complete Genome Sequence of Flavobacterium sp. PK15.</title>
        <authorList>
            <person name="Ekwe A."/>
            <person name="Kim S.B."/>
        </authorList>
    </citation>
    <scope>NUCLEOTIDE SEQUENCE [LARGE SCALE GENOMIC DNA]</scope>
    <source>
        <strain evidence="7 8">PK15</strain>
    </source>
</reference>
<dbReference type="InterPro" id="IPR035986">
    <property type="entry name" value="PKD_dom_sf"/>
</dbReference>
<organism evidence="7 8">
    <name type="scientific">Flavobacterium commune</name>
    <dbReference type="NCBI Taxonomy" id="1306519"/>
    <lineage>
        <taxon>Bacteria</taxon>
        <taxon>Pseudomonadati</taxon>
        <taxon>Bacteroidota</taxon>
        <taxon>Flavobacteriia</taxon>
        <taxon>Flavobacteriales</taxon>
        <taxon>Flavobacteriaceae</taxon>
        <taxon>Flavobacterium</taxon>
    </lineage>
</organism>
<dbReference type="Gene3D" id="2.60.40.740">
    <property type="match status" value="1"/>
</dbReference>
<dbReference type="InterPro" id="IPR000601">
    <property type="entry name" value="PKD_dom"/>
</dbReference>
<dbReference type="InterPro" id="IPR025667">
    <property type="entry name" value="SprB_repeat"/>
</dbReference>
<evidence type="ECO:0000313" key="7">
    <source>
        <dbReference type="EMBL" id="AOZ98075.1"/>
    </source>
</evidence>
<proteinExistence type="predicted"/>
<feature type="domain" description="PKD" evidence="6">
    <location>
        <begin position="550"/>
        <end position="610"/>
    </location>
</feature>
<dbReference type="Pfam" id="PF13585">
    <property type="entry name" value="CHU_C"/>
    <property type="match status" value="1"/>
</dbReference>
<keyword evidence="5" id="KW-0472">Membrane</keyword>
<feature type="domain" description="PKD" evidence="6">
    <location>
        <begin position="1297"/>
        <end position="1358"/>
    </location>
</feature>
<dbReference type="GO" id="GO:0006816">
    <property type="term" value="P:calcium ion transport"/>
    <property type="evidence" value="ECO:0007669"/>
    <property type="project" value="TreeGrafter"/>
</dbReference>
<evidence type="ECO:0000313" key="8">
    <source>
        <dbReference type="Proteomes" id="UP000178198"/>
    </source>
</evidence>
<dbReference type="EMBL" id="CP017774">
    <property type="protein sequence ID" value="AOZ98075.1"/>
    <property type="molecule type" value="Genomic_DNA"/>
</dbReference>
<keyword evidence="3" id="KW-0677">Repeat</keyword>
<dbReference type="Pfam" id="PF19406">
    <property type="entry name" value="PKD_5"/>
    <property type="match status" value="1"/>
</dbReference>
<dbReference type="NCBIfam" id="TIGR04131">
    <property type="entry name" value="Bac_Flav_CTERM"/>
    <property type="match status" value="1"/>
</dbReference>
<dbReference type="SUPFAM" id="SSF49299">
    <property type="entry name" value="PKD domain"/>
    <property type="match status" value="5"/>
</dbReference>
<dbReference type="Gene3D" id="2.60.40.10">
    <property type="entry name" value="Immunoglobulins"/>
    <property type="match status" value="9"/>
</dbReference>
<feature type="domain" description="PKD" evidence="6">
    <location>
        <begin position="368"/>
        <end position="417"/>
    </location>
</feature>
<dbReference type="Pfam" id="PF13573">
    <property type="entry name" value="SprB"/>
    <property type="match status" value="4"/>
</dbReference>
<name>A0A1D9P7K6_9FLAO</name>
<dbReference type="PANTHER" id="PTHR46730">
    <property type="entry name" value="POLYCYSTIN-1"/>
    <property type="match status" value="1"/>
</dbReference>
<keyword evidence="4" id="KW-1133">Transmembrane helix</keyword>
<dbReference type="GO" id="GO:0005261">
    <property type="term" value="F:monoatomic cation channel activity"/>
    <property type="evidence" value="ECO:0007669"/>
    <property type="project" value="TreeGrafter"/>
</dbReference>
<keyword evidence="8" id="KW-1185">Reference proteome</keyword>
<dbReference type="InterPro" id="IPR026341">
    <property type="entry name" value="T9SS_type_B"/>
</dbReference>
<evidence type="ECO:0000256" key="4">
    <source>
        <dbReference type="ARBA" id="ARBA00022989"/>
    </source>
</evidence>
<dbReference type="Pfam" id="PF18911">
    <property type="entry name" value="PKD_4"/>
    <property type="match status" value="3"/>
</dbReference>
<evidence type="ECO:0000256" key="2">
    <source>
        <dbReference type="ARBA" id="ARBA00022692"/>
    </source>
</evidence>
<dbReference type="InterPro" id="IPR013783">
    <property type="entry name" value="Ig-like_fold"/>
</dbReference>
<dbReference type="OrthoDB" id="7794186at2"/>
<dbReference type="InterPro" id="IPR022409">
    <property type="entry name" value="PKD/Chitinase_dom"/>
</dbReference>
<dbReference type="STRING" id="1306519.BIW12_00725"/>